<evidence type="ECO:0000256" key="1">
    <source>
        <dbReference type="SAM" id="MobiDB-lite"/>
    </source>
</evidence>
<dbReference type="AlphaFoldDB" id="A0A3Q9FV15"/>
<accession>A0A3Q9FV15</accession>
<feature type="region of interest" description="Disordered" evidence="1">
    <location>
        <begin position="303"/>
        <end position="371"/>
    </location>
</feature>
<dbReference type="Pfam" id="PF19379">
    <property type="entry name" value="DUF5954"/>
    <property type="match status" value="1"/>
</dbReference>
<sequence length="371" mass="40878">MAELDGENVPAYRKIRIAVPEEPVASLADVEAWRARETYPDILLDGHPVFGVAKERMEGGWELVSSLSSLEPQEARDSMGSVFRLAARTAQEAGDPAGHDAYMSAAERMDREAVDEVAVRGVRYRVVRAERFLRGGPQGPEPPRPTDADPTEPGDSHRAPDPADGFVIDPFTATGMSEGILKMELLSLVRKEGTVPEAVRDDSVRATETHPGGVLLPAVFGTAEYTDGRWRPDSASASTTPQGARDTLALKLRVMIPWQRDLTPEERAPYTAAADRLDAARCDELEVLSLRCRVVRMERLVRIGPDGPEGPRPSDLDSTPPVKVQDERLRAQGADTDNEDAPIELDAPTQRLADLFHEEEARRKARRPRER</sequence>
<organism evidence="2 3">
    <name type="scientific">Streptomyces luteoverticillatus</name>
    <name type="common">Streptoverticillium luteoverticillatus</name>
    <dbReference type="NCBI Taxonomy" id="66425"/>
    <lineage>
        <taxon>Bacteria</taxon>
        <taxon>Bacillati</taxon>
        <taxon>Actinomycetota</taxon>
        <taxon>Actinomycetes</taxon>
        <taxon>Kitasatosporales</taxon>
        <taxon>Streptomycetaceae</taxon>
        <taxon>Streptomyces</taxon>
    </lineage>
</organism>
<evidence type="ECO:0000313" key="3">
    <source>
        <dbReference type="Proteomes" id="UP000267900"/>
    </source>
</evidence>
<dbReference type="InterPro" id="IPR045998">
    <property type="entry name" value="DUF5954"/>
</dbReference>
<dbReference type="Proteomes" id="UP000267900">
    <property type="component" value="Chromosome"/>
</dbReference>
<dbReference type="RefSeq" id="WP_126912485.1">
    <property type="nucleotide sequence ID" value="NZ_CP034587.1"/>
</dbReference>
<evidence type="ECO:0000313" key="2">
    <source>
        <dbReference type="EMBL" id="AZQ69920.1"/>
    </source>
</evidence>
<gene>
    <name evidence="2" type="ORF">EKH77_00630</name>
</gene>
<keyword evidence="3" id="KW-1185">Reference proteome</keyword>
<dbReference type="OrthoDB" id="3450280at2"/>
<feature type="region of interest" description="Disordered" evidence="1">
    <location>
        <begin position="133"/>
        <end position="166"/>
    </location>
</feature>
<name>A0A3Q9FV15_STRLT</name>
<proteinExistence type="predicted"/>
<dbReference type="EMBL" id="CP034587">
    <property type="protein sequence ID" value="AZQ69920.1"/>
    <property type="molecule type" value="Genomic_DNA"/>
</dbReference>
<reference evidence="2 3" key="1">
    <citation type="submission" date="2018-12" db="EMBL/GenBank/DDBJ databases">
        <title>The whole draft genome of Streptomyce luteoverticillatus CGMCC 15060.</title>
        <authorList>
            <person name="Feng Z."/>
            <person name="Chen G."/>
            <person name="Zhang J."/>
            <person name="Zhu H."/>
            <person name="Yu X."/>
            <person name="Zhang W."/>
            <person name="Zhang X."/>
        </authorList>
    </citation>
    <scope>NUCLEOTIDE SEQUENCE [LARGE SCALE GENOMIC DNA]</scope>
    <source>
        <strain evidence="2 3">CGMCC 15060</strain>
    </source>
</reference>
<protein>
    <submittedName>
        <fullName evidence="2">PE-PGRS family protein</fullName>
    </submittedName>
</protein>